<dbReference type="HOGENOM" id="CLU_042020_1_0_7"/>
<proteinExistence type="inferred from homology"/>
<sequence>MSNLSETAEKVAQGPTLNVAPSPHVADTSFTTRRMMTDVLIGLTPLVAMSVFMFRWLAVQQIAVCVVACLASEAVFVSMRGKKITLNDCSAAVTGLILALSLPATAPWYVGCLASVVAMGIGKIIFGGLGMNIFNPAMVGRAFVMIAFASLMGAGAYENPASAIDAISQATPLTALKGSGISTSIFNLFFGFTNGSLGETSALAALIGGIFLCIRRTASWEIPVGVIACVALLAGLADLSAGANGHLLLHHLFGGALLFGAFFIATDPVSSPLTPRGKFIFGAGVGAFIMIIRLFSGYPEGVMFAILLMNAVTPLINRWTIPRPMGDA</sequence>
<evidence type="ECO:0000256" key="4">
    <source>
        <dbReference type="ARBA" id="ARBA00022643"/>
    </source>
</evidence>
<dbReference type="AlphaFoldDB" id="C0QFQ5"/>
<dbReference type="GO" id="GO:0055085">
    <property type="term" value="P:transmembrane transport"/>
    <property type="evidence" value="ECO:0007669"/>
    <property type="project" value="InterPro"/>
</dbReference>
<evidence type="ECO:0000256" key="7">
    <source>
        <dbReference type="ARBA" id="ARBA00022982"/>
    </source>
</evidence>
<accession>C0QFQ5</accession>
<dbReference type="Proteomes" id="UP000000442">
    <property type="component" value="Chromosome"/>
</dbReference>
<comment type="subcellular location">
    <subcellularLocation>
        <location evidence="10">Cell inner membrane</location>
        <topology evidence="10">Multi-pass membrane protein</topology>
    </subcellularLocation>
</comment>
<comment type="function">
    <text evidence="10">Part of a membrane-bound complex that couples electron transfer with translocation of ions across the membrane.</text>
</comment>
<dbReference type="PANTHER" id="PTHR30578:SF0">
    <property type="entry name" value="ION-TRANSLOCATING OXIDOREDUCTASE COMPLEX SUBUNIT D"/>
    <property type="match status" value="1"/>
</dbReference>
<name>C0QFQ5_DESAH</name>
<dbReference type="Pfam" id="PF03116">
    <property type="entry name" value="NQR2_RnfD_RnfE"/>
    <property type="match status" value="1"/>
</dbReference>
<dbReference type="eggNOG" id="COG4658">
    <property type="taxonomic scope" value="Bacteria"/>
</dbReference>
<keyword evidence="5 10" id="KW-0812">Transmembrane</keyword>
<comment type="similarity">
    <text evidence="10">Belongs to the NqrB/RnfD family.</text>
</comment>
<dbReference type="NCBIfam" id="TIGR01946">
    <property type="entry name" value="rnfD"/>
    <property type="match status" value="1"/>
</dbReference>
<keyword evidence="10" id="KW-0997">Cell inner membrane</keyword>
<feature type="transmembrane region" description="Helical" evidence="10">
    <location>
        <begin position="247"/>
        <end position="265"/>
    </location>
</feature>
<keyword evidence="4 10" id="KW-0288">FMN</keyword>
<keyword evidence="1 10" id="KW-0813">Transport</keyword>
<dbReference type="GO" id="GO:0005886">
    <property type="term" value="C:plasma membrane"/>
    <property type="evidence" value="ECO:0007669"/>
    <property type="project" value="UniProtKB-SubCell"/>
</dbReference>
<feature type="transmembrane region" description="Helical" evidence="10">
    <location>
        <begin position="138"/>
        <end position="157"/>
    </location>
</feature>
<comment type="cofactor">
    <cofactor evidence="10">
        <name>FMN</name>
        <dbReference type="ChEBI" id="CHEBI:58210"/>
    </cofactor>
</comment>
<dbReference type="HAMAP" id="MF_00462">
    <property type="entry name" value="RsxD_RnfD"/>
    <property type="match status" value="1"/>
</dbReference>
<evidence type="ECO:0000256" key="2">
    <source>
        <dbReference type="ARBA" id="ARBA00022553"/>
    </source>
</evidence>
<comment type="subunit">
    <text evidence="10">The complex is composed of six subunits: RnfA, RnfB, RnfC, RnfD, RnfE and RnfG.</text>
</comment>
<feature type="transmembrane region" description="Helical" evidence="10">
    <location>
        <begin position="222"/>
        <end position="241"/>
    </location>
</feature>
<evidence type="ECO:0000313" key="12">
    <source>
        <dbReference type="Proteomes" id="UP000000442"/>
    </source>
</evidence>
<keyword evidence="6 10" id="KW-1278">Translocase</keyword>
<dbReference type="RefSeq" id="WP_015904241.1">
    <property type="nucleotide sequence ID" value="NC_012108.1"/>
</dbReference>
<dbReference type="InterPro" id="IPR004338">
    <property type="entry name" value="NqrB/RnfD"/>
</dbReference>
<keyword evidence="7 10" id="KW-0249">Electron transport</keyword>
<feature type="transmembrane region" description="Helical" evidence="10">
    <location>
        <begin position="108"/>
        <end position="126"/>
    </location>
</feature>
<evidence type="ECO:0000256" key="9">
    <source>
        <dbReference type="ARBA" id="ARBA00023136"/>
    </source>
</evidence>
<feature type="transmembrane region" description="Helical" evidence="10">
    <location>
        <begin position="277"/>
        <end position="296"/>
    </location>
</feature>
<feature type="modified residue" description="FMN phosphoryl threonine" evidence="10">
    <location>
        <position position="171"/>
    </location>
</feature>
<keyword evidence="10" id="KW-1003">Cell membrane</keyword>
<gene>
    <name evidence="11" type="primary">rnfD1</name>
    <name evidence="10" type="synonym">rnfD</name>
    <name evidence="11" type="ordered locus">HRM2_23780</name>
</gene>
<keyword evidence="12" id="KW-1185">Reference proteome</keyword>
<evidence type="ECO:0000256" key="3">
    <source>
        <dbReference type="ARBA" id="ARBA00022630"/>
    </source>
</evidence>
<keyword evidence="2 10" id="KW-0597">Phosphoprotein</keyword>
<dbReference type="PANTHER" id="PTHR30578">
    <property type="entry name" value="ELECTRON TRANSPORT COMPLEX PROTEIN RNFD"/>
    <property type="match status" value="1"/>
</dbReference>
<dbReference type="GO" id="GO:0022900">
    <property type="term" value="P:electron transport chain"/>
    <property type="evidence" value="ECO:0007669"/>
    <property type="project" value="UniProtKB-UniRule"/>
</dbReference>
<evidence type="ECO:0000256" key="8">
    <source>
        <dbReference type="ARBA" id="ARBA00022989"/>
    </source>
</evidence>
<organism evidence="11 12">
    <name type="scientific">Desulforapulum autotrophicum (strain ATCC 43914 / DSM 3382 / VKM B-1955 / HRM2)</name>
    <name type="common">Desulfobacterium autotrophicum</name>
    <dbReference type="NCBI Taxonomy" id="177437"/>
    <lineage>
        <taxon>Bacteria</taxon>
        <taxon>Pseudomonadati</taxon>
        <taxon>Thermodesulfobacteriota</taxon>
        <taxon>Desulfobacteria</taxon>
        <taxon>Desulfobacterales</taxon>
        <taxon>Desulfobacteraceae</taxon>
        <taxon>Desulforapulum</taxon>
    </lineage>
</organism>
<reference evidence="11 12" key="1">
    <citation type="journal article" date="2009" name="Environ. Microbiol.">
        <title>Genome sequence of Desulfobacterium autotrophicum HRM2, a marine sulfate reducer oxidizing organic carbon completely to carbon dioxide.</title>
        <authorList>
            <person name="Strittmatter A.W."/>
            <person name="Liesegang H."/>
            <person name="Rabus R."/>
            <person name="Decker I."/>
            <person name="Amann J."/>
            <person name="Andres S."/>
            <person name="Henne A."/>
            <person name="Fricke W.F."/>
            <person name="Martinez-Arias R."/>
            <person name="Bartels D."/>
            <person name="Goesmann A."/>
            <person name="Krause L."/>
            <person name="Puehler A."/>
            <person name="Klenk H.P."/>
            <person name="Richter M."/>
            <person name="Schuler M."/>
            <person name="Gloeckner F.O."/>
            <person name="Meyerdierks A."/>
            <person name="Gottschalk G."/>
            <person name="Amann R."/>
        </authorList>
    </citation>
    <scope>NUCLEOTIDE SEQUENCE [LARGE SCALE GENOMIC DNA]</scope>
    <source>
        <strain evidence="12">ATCC 43914 / DSM 3382 / HRM2</strain>
    </source>
</reference>
<keyword evidence="9 10" id="KW-0472">Membrane</keyword>
<feature type="transmembrane region" description="Helical" evidence="10">
    <location>
        <begin position="302"/>
        <end position="321"/>
    </location>
</feature>
<feature type="transmembrane region" description="Helical" evidence="10">
    <location>
        <begin position="196"/>
        <end position="215"/>
    </location>
</feature>
<dbReference type="STRING" id="177437.HRM2_23780"/>
<feature type="transmembrane region" description="Helical" evidence="10">
    <location>
        <begin position="35"/>
        <end position="52"/>
    </location>
</feature>
<evidence type="ECO:0000256" key="5">
    <source>
        <dbReference type="ARBA" id="ARBA00022692"/>
    </source>
</evidence>
<keyword evidence="3 10" id="KW-0285">Flavoprotein</keyword>
<dbReference type="OrthoDB" id="9776359at2"/>
<evidence type="ECO:0000256" key="1">
    <source>
        <dbReference type="ARBA" id="ARBA00022448"/>
    </source>
</evidence>
<dbReference type="KEGG" id="dat:HRM2_23780"/>
<keyword evidence="8 10" id="KW-1133">Transmembrane helix</keyword>
<evidence type="ECO:0000313" key="11">
    <source>
        <dbReference type="EMBL" id="ACN15473.1"/>
    </source>
</evidence>
<dbReference type="InterPro" id="IPR011303">
    <property type="entry name" value="RnfD_bac"/>
</dbReference>
<protein>
    <recommendedName>
        <fullName evidence="10">Ion-translocating oxidoreductase complex subunit D</fullName>
        <ecNumber evidence="10">7.-.-.-</ecNumber>
    </recommendedName>
    <alternativeName>
        <fullName evidence="10">Rnf electron transport complex subunit D</fullName>
    </alternativeName>
</protein>
<evidence type="ECO:0000256" key="10">
    <source>
        <dbReference type="HAMAP-Rule" id="MF_00462"/>
    </source>
</evidence>
<dbReference type="EMBL" id="CP001087">
    <property type="protein sequence ID" value="ACN15473.1"/>
    <property type="molecule type" value="Genomic_DNA"/>
</dbReference>
<evidence type="ECO:0000256" key="6">
    <source>
        <dbReference type="ARBA" id="ARBA00022967"/>
    </source>
</evidence>
<dbReference type="EC" id="7.-.-.-" evidence="10"/>